<name>A0A075FV99_9ARCH</name>
<keyword evidence="1" id="KW-0460">Magnesium</keyword>
<feature type="binding site" evidence="1">
    <location>
        <position position="101"/>
    </location>
    <ligand>
        <name>Mg(2+)</name>
        <dbReference type="ChEBI" id="CHEBI:18420"/>
    </ligand>
</feature>
<dbReference type="CDD" id="cd14820">
    <property type="entry name" value="TRAX"/>
    <property type="match status" value="1"/>
</dbReference>
<dbReference type="Pfam" id="PF01997">
    <property type="entry name" value="Translin"/>
    <property type="match status" value="1"/>
</dbReference>
<dbReference type="GO" id="GO:0046872">
    <property type="term" value="F:metal ion binding"/>
    <property type="evidence" value="ECO:0007669"/>
    <property type="project" value="UniProtKB-KW"/>
</dbReference>
<dbReference type="Gene3D" id="1.20.58.2140">
    <property type="match status" value="1"/>
</dbReference>
<dbReference type="InterPro" id="IPR036081">
    <property type="entry name" value="Translin_sf"/>
</dbReference>
<proteinExistence type="predicted"/>
<evidence type="ECO:0000313" key="2">
    <source>
        <dbReference type="EMBL" id="AIE95219.1"/>
    </source>
</evidence>
<dbReference type="EMBL" id="KF900444">
    <property type="protein sequence ID" value="AIE95219.1"/>
    <property type="molecule type" value="Genomic_DNA"/>
</dbReference>
<dbReference type="AlphaFoldDB" id="A0A075FV99"/>
<reference evidence="2" key="1">
    <citation type="journal article" date="2014" name="Genome Biol. Evol.">
        <title>Pangenome evidence for extensive interdomain horizontal transfer affecting lineage core and shell genes in uncultured planktonic thaumarchaeota and euryarchaeota.</title>
        <authorList>
            <person name="Deschamps P."/>
            <person name="Zivanovic Y."/>
            <person name="Moreira D."/>
            <person name="Rodriguez-Valera F."/>
            <person name="Lopez-Garcia P."/>
        </authorList>
    </citation>
    <scope>NUCLEOTIDE SEQUENCE</scope>
</reference>
<organism evidence="2">
    <name type="scientific">uncultured marine thaumarchaeote AD1000_60_A11</name>
    <dbReference type="NCBI Taxonomy" id="1455927"/>
    <lineage>
        <taxon>Archaea</taxon>
        <taxon>Nitrososphaerota</taxon>
        <taxon>environmental samples</taxon>
    </lineage>
</organism>
<protein>
    <submittedName>
        <fullName evidence="2">Translin family protein</fullName>
    </submittedName>
</protein>
<dbReference type="GO" id="GO:0043565">
    <property type="term" value="F:sequence-specific DNA binding"/>
    <property type="evidence" value="ECO:0007669"/>
    <property type="project" value="InterPro"/>
</dbReference>
<evidence type="ECO:0000256" key="1">
    <source>
        <dbReference type="PIRSR" id="PIRSR602848-1"/>
    </source>
</evidence>
<dbReference type="PANTHER" id="PTHR10741">
    <property type="entry name" value="TRANSLIN AND TRANSLIN ASSOCIATED PROTEIN X"/>
    <property type="match status" value="1"/>
</dbReference>
<accession>A0A075FV99</accession>
<sequence>MANDFIPVFLKQTMTLKNVKSSLPRISKSLQASNTSREFLIKNTRDVVILCSHSIIAAHKGDLRLAKQKIKKAAVVLKRNQKKAKNNFKKYLITPEQEFVEAHSFLAVIENKEIPSLKSLKVSEESYILGLLDCIGELKRFVLDNIRNDQLKKAEMIFNVMENLYQALYPFAMYDKIVKETRRKLDVNRILVEETRAVITEEIRRNHFVKALTKK</sequence>
<keyword evidence="1" id="KW-0479">Metal-binding</keyword>
<feature type="binding site" evidence="1">
    <location>
        <position position="137"/>
    </location>
    <ligand>
        <name>Mg(2+)</name>
        <dbReference type="ChEBI" id="CHEBI:18420"/>
    </ligand>
</feature>
<dbReference type="SUPFAM" id="SSF74784">
    <property type="entry name" value="Translin"/>
    <property type="match status" value="1"/>
</dbReference>
<dbReference type="InterPro" id="IPR002848">
    <property type="entry name" value="Translin_fam"/>
</dbReference>